<name>A0A6C0IDD3_9ZZZZ</name>
<dbReference type="InterPro" id="IPR036770">
    <property type="entry name" value="Ankyrin_rpt-contain_sf"/>
</dbReference>
<sequence>MLEHWFQETPREPMQDVHRMAAENDHDKVLSFVQGIDPRSKIPLRWNPLQLALTWTDKKKTVEVMEELVVLGADLNAVALSGINALHLLILLFFFRDHADHDRRMLEWWLSKGVDIHTMAMVYDTLKNSYRVFSPLDLLLALSQKTLSMKISDYVPSFVEGIRKRGRRPKPTTLRRLVALFLCYGAKASETSPLLEEVVHTLHTFPFSSVPFLRDYMETRLKFPLHLSLHDLKSRLEFLQQHVQDMDMEQIVETREAIFFAHDAGETTLYANPCFEPRAEFMPYEYLGYREDKEYFFHKSMIPSILQTRENPFTRHAIPHGILRKWFHQMSQRPFFFGVHMLRESRKDNALVLWEDAISVPNTTSTMLHFVHHVLAPSFPYTNILRVSHLAVPEFIYLCQVLSRDPYRLEAYTKCGDVPTFLQHTMAYLMDPNFPMDALYFGVEEALLDMGTYHLVVLALKEEKSSFQDPFLDIILGHPSVGDLLRDRIGYVHFDYFREIWKRLLSLHKIFLEKN</sequence>
<evidence type="ECO:0000313" key="1">
    <source>
        <dbReference type="EMBL" id="QHT90630.1"/>
    </source>
</evidence>
<dbReference type="AlphaFoldDB" id="A0A6C0IDD3"/>
<dbReference type="EMBL" id="MN740156">
    <property type="protein sequence ID" value="QHT90630.1"/>
    <property type="molecule type" value="Genomic_DNA"/>
</dbReference>
<reference evidence="1" key="1">
    <citation type="journal article" date="2020" name="Nature">
        <title>Giant virus diversity and host interactions through global metagenomics.</title>
        <authorList>
            <person name="Schulz F."/>
            <person name="Roux S."/>
            <person name="Paez-Espino D."/>
            <person name="Jungbluth S."/>
            <person name="Walsh D.A."/>
            <person name="Denef V.J."/>
            <person name="McMahon K.D."/>
            <person name="Konstantinidis K.T."/>
            <person name="Eloe-Fadrosh E.A."/>
            <person name="Kyrpides N.C."/>
            <person name="Woyke T."/>
        </authorList>
    </citation>
    <scope>NUCLEOTIDE SEQUENCE</scope>
    <source>
        <strain evidence="1">GVMAG-M-3300023184-71</strain>
    </source>
</reference>
<organism evidence="1">
    <name type="scientific">viral metagenome</name>
    <dbReference type="NCBI Taxonomy" id="1070528"/>
    <lineage>
        <taxon>unclassified sequences</taxon>
        <taxon>metagenomes</taxon>
        <taxon>organismal metagenomes</taxon>
    </lineage>
</organism>
<proteinExistence type="predicted"/>
<dbReference type="SUPFAM" id="SSF48403">
    <property type="entry name" value="Ankyrin repeat"/>
    <property type="match status" value="1"/>
</dbReference>
<dbReference type="Gene3D" id="1.25.40.20">
    <property type="entry name" value="Ankyrin repeat-containing domain"/>
    <property type="match status" value="1"/>
</dbReference>
<accession>A0A6C0IDD3</accession>
<protein>
    <submittedName>
        <fullName evidence="1">Uncharacterized protein</fullName>
    </submittedName>
</protein>